<gene>
    <name evidence="1" type="ORF">PXEA_LOCUS5442</name>
</gene>
<sequence length="268" mass="29588">MPSVKDSASGASSFGLPNLNGYKLKVNMVADQSNVNESLLSATSFTICPFGSVNTKNKNYLRSPKKDRSTQIEIALTEDDLGSLIARIKNTDPLLANSLSYSDILTNNNLLNHLLPLLLDKLEGIIKSMDNTDLTTANSDVSSAQLTNVIESTGEPGGSANFRISRILGLDLQNEYNSARAFRIPAFARRLRLQAERQSERARRGHLRPGDWICTGLHTIMQSYDVRWQDGSISRRVPSSDLLATFYSIDEHDFCPGDLVHIKQGMSN</sequence>
<proteinExistence type="predicted"/>
<keyword evidence="2" id="KW-1185">Reference proteome</keyword>
<dbReference type="Proteomes" id="UP000784294">
    <property type="component" value="Unassembled WGS sequence"/>
</dbReference>
<name>A0A3S5ABI2_9PLAT</name>
<organism evidence="1 2">
    <name type="scientific">Protopolystoma xenopodis</name>
    <dbReference type="NCBI Taxonomy" id="117903"/>
    <lineage>
        <taxon>Eukaryota</taxon>
        <taxon>Metazoa</taxon>
        <taxon>Spiralia</taxon>
        <taxon>Lophotrochozoa</taxon>
        <taxon>Platyhelminthes</taxon>
        <taxon>Monogenea</taxon>
        <taxon>Polyopisthocotylea</taxon>
        <taxon>Polystomatidea</taxon>
        <taxon>Polystomatidae</taxon>
        <taxon>Protopolystoma</taxon>
    </lineage>
</organism>
<dbReference type="EMBL" id="CAAALY010013485">
    <property type="protein sequence ID" value="VEL12002.1"/>
    <property type="molecule type" value="Genomic_DNA"/>
</dbReference>
<evidence type="ECO:0000313" key="2">
    <source>
        <dbReference type="Proteomes" id="UP000784294"/>
    </source>
</evidence>
<reference evidence="1" key="1">
    <citation type="submission" date="2018-11" db="EMBL/GenBank/DDBJ databases">
        <authorList>
            <consortium name="Pathogen Informatics"/>
        </authorList>
    </citation>
    <scope>NUCLEOTIDE SEQUENCE</scope>
</reference>
<protein>
    <submittedName>
        <fullName evidence="1">Uncharacterized protein</fullName>
    </submittedName>
</protein>
<accession>A0A3S5ABI2</accession>
<comment type="caution">
    <text evidence="1">The sequence shown here is derived from an EMBL/GenBank/DDBJ whole genome shotgun (WGS) entry which is preliminary data.</text>
</comment>
<dbReference type="AlphaFoldDB" id="A0A3S5ABI2"/>
<evidence type="ECO:0000313" key="1">
    <source>
        <dbReference type="EMBL" id="VEL12002.1"/>
    </source>
</evidence>